<evidence type="ECO:0000313" key="2">
    <source>
        <dbReference type="EMBL" id="BAM81748.1"/>
    </source>
</evidence>
<dbReference type="Gene3D" id="2.30.29.30">
    <property type="entry name" value="Pleckstrin-homology domain (PH domain)/Phosphotyrosine-binding domain (PTB)"/>
    <property type="match status" value="1"/>
</dbReference>
<evidence type="ECO:0000256" key="1">
    <source>
        <dbReference type="SAM" id="MobiDB-lite"/>
    </source>
</evidence>
<sequence>MTSSAPSDAEALKSAEDTEEQEAIQHLTSVVPAVDSSTNSATSKAELNQRLEDAARKAQETLEHASLELRKRLSKLSTLVGTLYEEQHTTSESVSSEQRGEHKPPDPGEAASGSLLDSWRSFSNFVSAHMNLDESGYRFLEPARESKNSVVSSDVVDADAAFAALLESNDPACFQKLFERYFAQKESRELGASEQRDTGGPEGAPDAEHDTTRAQRVVDAFRVALVQRYRCSHNDLTPERRYLLPGRLFITKTHVAFLSSMDAARMFDETSYETDIRPSFIRHEPIRLLLALQDVTKVQRGKGMNLRLVTSEDQSYIFGEFRSTVEFEAALCMIEQTWRSLQLRGRVLQTTSEEQRS</sequence>
<accession>M1VK21</accession>
<dbReference type="HOGENOM" id="CLU_776975_0_0_1"/>
<dbReference type="EMBL" id="AP006498">
    <property type="protein sequence ID" value="BAM81748.1"/>
    <property type="molecule type" value="Genomic_DNA"/>
</dbReference>
<dbReference type="GeneID" id="16996030"/>
<protein>
    <recommendedName>
        <fullName evidence="4">GRAM domain-containing protein</fullName>
    </recommendedName>
</protein>
<dbReference type="KEGG" id="cme:CYME_CMP100C"/>
<feature type="region of interest" description="Disordered" evidence="1">
    <location>
        <begin position="188"/>
        <end position="212"/>
    </location>
</feature>
<reference evidence="2 3" key="2">
    <citation type="journal article" date="2007" name="BMC Biol.">
        <title>A 100%-complete sequence reveals unusually simple genomic features in the hot-spring red alga Cyanidioschyzon merolae.</title>
        <authorList>
            <person name="Nozaki H."/>
            <person name="Takano H."/>
            <person name="Misumi O."/>
            <person name="Terasawa K."/>
            <person name="Matsuzaki M."/>
            <person name="Maruyama S."/>
            <person name="Nishida K."/>
            <person name="Yagisawa F."/>
            <person name="Yoshida Y."/>
            <person name="Fujiwara T."/>
            <person name="Takio S."/>
            <person name="Tamura K."/>
            <person name="Chung S.J."/>
            <person name="Nakamura S."/>
            <person name="Kuroiwa H."/>
            <person name="Tanaka K."/>
            <person name="Sato N."/>
            <person name="Kuroiwa T."/>
        </authorList>
    </citation>
    <scope>NUCLEOTIDE SEQUENCE [LARGE SCALE GENOMIC DNA]</scope>
    <source>
        <strain evidence="2 3">10D</strain>
    </source>
</reference>
<keyword evidence="3" id="KW-1185">Reference proteome</keyword>
<feature type="compositionally biased region" description="Basic and acidic residues" evidence="1">
    <location>
        <begin position="188"/>
        <end position="199"/>
    </location>
</feature>
<dbReference type="STRING" id="280699.M1VK21"/>
<evidence type="ECO:0008006" key="4">
    <source>
        <dbReference type="Google" id="ProtNLM"/>
    </source>
</evidence>
<dbReference type="Proteomes" id="UP000007014">
    <property type="component" value="Chromosome 16"/>
</dbReference>
<dbReference type="OrthoDB" id="5523at2759"/>
<feature type="region of interest" description="Disordered" evidence="1">
    <location>
        <begin position="1"/>
        <end position="52"/>
    </location>
</feature>
<evidence type="ECO:0000313" key="3">
    <source>
        <dbReference type="Proteomes" id="UP000007014"/>
    </source>
</evidence>
<proteinExistence type="predicted"/>
<reference evidence="2 3" key="1">
    <citation type="journal article" date="2004" name="Nature">
        <title>Genome sequence of the ultrasmall unicellular red alga Cyanidioschyzon merolae 10D.</title>
        <authorList>
            <person name="Matsuzaki M."/>
            <person name="Misumi O."/>
            <person name="Shin-i T."/>
            <person name="Maruyama S."/>
            <person name="Takahara M."/>
            <person name="Miyagishima S."/>
            <person name="Mori T."/>
            <person name="Nishida K."/>
            <person name="Yagisawa F."/>
            <person name="Nishida K."/>
            <person name="Yoshida Y."/>
            <person name="Nishimura Y."/>
            <person name="Nakao S."/>
            <person name="Kobayashi T."/>
            <person name="Momoyama Y."/>
            <person name="Higashiyama T."/>
            <person name="Minoda A."/>
            <person name="Sano M."/>
            <person name="Nomoto H."/>
            <person name="Oishi K."/>
            <person name="Hayashi H."/>
            <person name="Ohta F."/>
            <person name="Nishizaka S."/>
            <person name="Haga S."/>
            <person name="Miura S."/>
            <person name="Morishita T."/>
            <person name="Kabeya Y."/>
            <person name="Terasawa K."/>
            <person name="Suzuki Y."/>
            <person name="Ishii Y."/>
            <person name="Asakawa S."/>
            <person name="Takano H."/>
            <person name="Ohta N."/>
            <person name="Kuroiwa H."/>
            <person name="Tanaka K."/>
            <person name="Shimizu N."/>
            <person name="Sugano S."/>
            <person name="Sato N."/>
            <person name="Nozaki H."/>
            <person name="Ogasawara N."/>
            <person name="Kohara Y."/>
            <person name="Kuroiwa T."/>
        </authorList>
    </citation>
    <scope>NUCLEOTIDE SEQUENCE [LARGE SCALE GENOMIC DNA]</scope>
    <source>
        <strain evidence="2 3">10D</strain>
    </source>
</reference>
<gene>
    <name evidence="2" type="ORF">CYME_CMP100C</name>
</gene>
<feature type="region of interest" description="Disordered" evidence="1">
    <location>
        <begin position="85"/>
        <end position="114"/>
    </location>
</feature>
<name>M1VK21_CYAM1</name>
<dbReference type="InterPro" id="IPR011993">
    <property type="entry name" value="PH-like_dom_sf"/>
</dbReference>
<feature type="compositionally biased region" description="Polar residues" evidence="1">
    <location>
        <begin position="35"/>
        <end position="46"/>
    </location>
</feature>
<dbReference type="RefSeq" id="XP_005537784.1">
    <property type="nucleotide sequence ID" value="XM_005537727.1"/>
</dbReference>
<organism evidence="2 3">
    <name type="scientific">Cyanidioschyzon merolae (strain NIES-3377 / 10D)</name>
    <name type="common">Unicellular red alga</name>
    <dbReference type="NCBI Taxonomy" id="280699"/>
    <lineage>
        <taxon>Eukaryota</taxon>
        <taxon>Rhodophyta</taxon>
        <taxon>Bangiophyceae</taxon>
        <taxon>Cyanidiales</taxon>
        <taxon>Cyanidiaceae</taxon>
        <taxon>Cyanidioschyzon</taxon>
    </lineage>
</organism>
<dbReference type="AlphaFoldDB" id="M1VK21"/>
<dbReference type="Gramene" id="CMP100CT">
    <property type="protein sequence ID" value="CMP100CT"/>
    <property type="gene ID" value="CMP100C"/>
</dbReference>